<dbReference type="OrthoDB" id="361945at2"/>
<evidence type="ECO:0000313" key="2">
    <source>
        <dbReference type="Proteomes" id="UP000010445"/>
    </source>
</evidence>
<dbReference type="Proteomes" id="UP000010445">
    <property type="component" value="Unassembled WGS sequence"/>
</dbReference>
<dbReference type="PATRIC" id="fig|1035195.3.peg.493"/>
<evidence type="ECO:0000313" key="1">
    <source>
        <dbReference type="EMBL" id="EKX91703.1"/>
    </source>
</evidence>
<dbReference type="RefSeq" id="WP_006062794.1">
    <property type="nucleotide sequence ID" value="NZ_KB290827.1"/>
</dbReference>
<organism evidence="1 2">
    <name type="scientific">Corynebacterium durum F0235</name>
    <dbReference type="NCBI Taxonomy" id="1035195"/>
    <lineage>
        <taxon>Bacteria</taxon>
        <taxon>Bacillati</taxon>
        <taxon>Actinomycetota</taxon>
        <taxon>Actinomycetes</taxon>
        <taxon>Mycobacteriales</taxon>
        <taxon>Corynebacteriaceae</taxon>
        <taxon>Corynebacterium</taxon>
    </lineage>
</organism>
<name>L1MK89_9CORY</name>
<dbReference type="InterPro" id="IPR025560">
    <property type="entry name" value="Imm22"/>
</dbReference>
<proteinExistence type="predicted"/>
<dbReference type="Pfam" id="PF14112">
    <property type="entry name" value="DUF4284"/>
    <property type="match status" value="1"/>
</dbReference>
<protein>
    <submittedName>
        <fullName evidence="1">Uncharacterized protein</fullName>
    </submittedName>
</protein>
<dbReference type="STRING" id="1035195.HMPREF9997_00544"/>
<dbReference type="eggNOG" id="ENOG5030KA1">
    <property type="taxonomic scope" value="Bacteria"/>
</dbReference>
<keyword evidence="2" id="KW-1185">Reference proteome</keyword>
<gene>
    <name evidence="1" type="ORF">HMPREF9997_00544</name>
</gene>
<comment type="caution">
    <text evidence="1">The sequence shown here is derived from an EMBL/GenBank/DDBJ whole genome shotgun (WGS) entry which is preliminary data.</text>
</comment>
<accession>L1MK89</accession>
<sequence length="313" mass="35113">MGGFFTLSTPELRRRCQAIAVLEAIASPEWEGRRYSWNPSWDDGEQVLEGRDGQGDSLLILFQDESMAINLFSMEDQLVEVIPGAFEKFFLGEPVATLGTTSYWWRVGNGGDWCGSPTTDAPDWLRLIADGRDSYLDDAEDYFDDSLNYTRAASAIVSLIYDFTPLTRDMVLALSPDFDDWDQLAADLEEIGYPAGGIGDTKGQERVSLWTGTFASEEELEKYTAMVYTSDEAQSVFMSDFDITYYDEDFAEAIYDPEQSPIRNLSYVESFLGDISGIPSDHNSVIAVYNLDYPGTIRQRGSVTFLGSFSFER</sequence>
<dbReference type="HOGENOM" id="CLU_887715_0_0_11"/>
<dbReference type="AlphaFoldDB" id="L1MK89"/>
<dbReference type="EMBL" id="AMEM01000010">
    <property type="protein sequence ID" value="EKX91703.1"/>
    <property type="molecule type" value="Genomic_DNA"/>
</dbReference>
<reference evidence="1 2" key="1">
    <citation type="submission" date="2012-05" db="EMBL/GenBank/DDBJ databases">
        <authorList>
            <person name="Weinstock G."/>
            <person name="Sodergren E."/>
            <person name="Lobos E.A."/>
            <person name="Fulton L."/>
            <person name="Fulton R."/>
            <person name="Courtney L."/>
            <person name="Fronick C."/>
            <person name="O'Laughlin M."/>
            <person name="Godfrey J."/>
            <person name="Wilson R.M."/>
            <person name="Miner T."/>
            <person name="Farmer C."/>
            <person name="Delehaunty K."/>
            <person name="Cordes M."/>
            <person name="Minx P."/>
            <person name="Tomlinson C."/>
            <person name="Chen J."/>
            <person name="Wollam A."/>
            <person name="Pepin K.H."/>
            <person name="Bhonagiri V."/>
            <person name="Zhang X."/>
            <person name="Suruliraj S."/>
            <person name="Warren W."/>
            <person name="Mitreva M."/>
            <person name="Mardis E.R."/>
            <person name="Wilson R.K."/>
        </authorList>
    </citation>
    <scope>NUCLEOTIDE SEQUENCE [LARGE SCALE GENOMIC DNA]</scope>
    <source>
        <strain evidence="1 2">F0235</strain>
    </source>
</reference>